<dbReference type="EMBL" id="MU393432">
    <property type="protein sequence ID" value="KAI4869164.1"/>
    <property type="molecule type" value="Genomic_DNA"/>
</dbReference>
<evidence type="ECO:0000313" key="2">
    <source>
        <dbReference type="Proteomes" id="UP001497700"/>
    </source>
</evidence>
<gene>
    <name evidence="1" type="ORF">F4820DRAFT_43211</name>
</gene>
<reference evidence="1 2" key="1">
    <citation type="journal article" date="2022" name="New Phytol.">
        <title>Ecological generalism drives hyperdiversity of secondary metabolite gene clusters in xylarialean endophytes.</title>
        <authorList>
            <person name="Franco M.E.E."/>
            <person name="Wisecaver J.H."/>
            <person name="Arnold A.E."/>
            <person name="Ju Y.M."/>
            <person name="Slot J.C."/>
            <person name="Ahrendt S."/>
            <person name="Moore L.P."/>
            <person name="Eastman K.E."/>
            <person name="Scott K."/>
            <person name="Konkel Z."/>
            <person name="Mondo S.J."/>
            <person name="Kuo A."/>
            <person name="Hayes R.D."/>
            <person name="Haridas S."/>
            <person name="Andreopoulos B."/>
            <person name="Riley R."/>
            <person name="LaButti K."/>
            <person name="Pangilinan J."/>
            <person name="Lipzen A."/>
            <person name="Amirebrahimi M."/>
            <person name="Yan J."/>
            <person name="Adam C."/>
            <person name="Keymanesh K."/>
            <person name="Ng V."/>
            <person name="Louie K."/>
            <person name="Northen T."/>
            <person name="Drula E."/>
            <person name="Henrissat B."/>
            <person name="Hsieh H.M."/>
            <person name="Youens-Clark K."/>
            <person name="Lutzoni F."/>
            <person name="Miadlikowska J."/>
            <person name="Eastwood D.C."/>
            <person name="Hamelin R.C."/>
            <person name="Grigoriev I.V."/>
            <person name="U'Ren J.M."/>
        </authorList>
    </citation>
    <scope>NUCLEOTIDE SEQUENCE [LARGE SCALE GENOMIC DNA]</scope>
    <source>
        <strain evidence="1 2">CBS 119005</strain>
    </source>
</reference>
<organism evidence="1 2">
    <name type="scientific">Hypoxylon rubiginosum</name>
    <dbReference type="NCBI Taxonomy" id="110542"/>
    <lineage>
        <taxon>Eukaryota</taxon>
        <taxon>Fungi</taxon>
        <taxon>Dikarya</taxon>
        <taxon>Ascomycota</taxon>
        <taxon>Pezizomycotina</taxon>
        <taxon>Sordariomycetes</taxon>
        <taxon>Xylariomycetidae</taxon>
        <taxon>Xylariales</taxon>
        <taxon>Hypoxylaceae</taxon>
        <taxon>Hypoxylon</taxon>
    </lineage>
</organism>
<protein>
    <submittedName>
        <fullName evidence="1">Uncharacterized protein</fullName>
    </submittedName>
</protein>
<name>A0ACB9ZCI7_9PEZI</name>
<comment type="caution">
    <text evidence="1">The sequence shown here is derived from an EMBL/GenBank/DDBJ whole genome shotgun (WGS) entry which is preliminary data.</text>
</comment>
<keyword evidence="2" id="KW-1185">Reference proteome</keyword>
<accession>A0ACB9ZCI7</accession>
<evidence type="ECO:0000313" key="1">
    <source>
        <dbReference type="EMBL" id="KAI4869164.1"/>
    </source>
</evidence>
<sequence>MTVDELRWRFLMSNLLRSELVNEVNKSINESTHILKLAGNSTKPMGPTISNDIPTATISTGTTQISQESPSTVPLVKSRRASSSSCSTSLARAGDDSAVLITDECSTPVDVQLSSTTTPSSDSADQIIRQLLSSWEQPIRIKQPIIFESCEKNLKRKRDRSPSGPSQTDSVGNGLSTIGSSSSPKYRNDPIDFELPQFGADSTHQLPCQLAGERNVDMHYQADDQYGLNEDEKKEDEDDVKKDGSNHVLRLVERAPNQASSTTTAAATTTGWDYKTWTDSSGERRLTAGALLPQGYTLHDDPQFPWICPVRSCRATFGTLTGLGSHFSLVHRASLLNDNEDGTLSVVKKVTGRIPASVVSKKPLDREEPPMATPYLTYTSRYKVPGGATSTSSQTDLIESISKRAHDKAPSSPMVGSPTTRPPLGESGMGFWKYIQSKLVHTPLYPIPRRGHVLQLLQHLPRIRNVEFNPHALKPFRESRDQDISAMIIQAAGKRAKVPCGRCRMGKGPFRGCYVIPTSAPLSLRQSILGCANCFYQCCQTYCDLKRWSLKTYPELKSIRPSRGAVIPPLACITTDEKQPERRSIRVILKKSLAASKHTRNSPRPSLRSSRMKSVLNTADMPLSPTLSAVSPSQMSELEELETWEIAPGRIRGDEQSDAIHNFAFSNAYLAQNQVVRIGRDISFQVVTVKPGTIYSWEASNDDVRLCSIASGKLHVRIHGQEFSMGPNGMVRIKPGAGCTVMNMLYIDAMVHVATVPGDLC</sequence>
<dbReference type="Proteomes" id="UP001497700">
    <property type="component" value="Unassembled WGS sequence"/>
</dbReference>
<proteinExistence type="predicted"/>